<organism evidence="1 2">
    <name type="scientific">Halorubrum kocurii JCM 14978</name>
    <dbReference type="NCBI Taxonomy" id="1230456"/>
    <lineage>
        <taxon>Archaea</taxon>
        <taxon>Methanobacteriati</taxon>
        <taxon>Methanobacteriota</taxon>
        <taxon>Stenosarchaea group</taxon>
        <taxon>Halobacteria</taxon>
        <taxon>Halobacteriales</taxon>
        <taxon>Haloferacaceae</taxon>
        <taxon>Halorubrum</taxon>
    </lineage>
</organism>
<evidence type="ECO:0000313" key="2">
    <source>
        <dbReference type="Proteomes" id="UP000011546"/>
    </source>
</evidence>
<comment type="caution">
    <text evidence="1">The sequence shown here is derived from an EMBL/GenBank/DDBJ whole genome shotgun (WGS) entry which is preliminary data.</text>
</comment>
<reference evidence="1 2" key="1">
    <citation type="journal article" date="2014" name="PLoS Genet.">
        <title>Phylogenetically driven sequencing of extremely halophilic archaea reveals strategies for static and dynamic osmo-response.</title>
        <authorList>
            <person name="Becker E.A."/>
            <person name="Seitzer P.M."/>
            <person name="Tritt A."/>
            <person name="Larsen D."/>
            <person name="Krusor M."/>
            <person name="Yao A.I."/>
            <person name="Wu D."/>
            <person name="Madern D."/>
            <person name="Eisen J.A."/>
            <person name="Darling A.E."/>
            <person name="Facciotti M.T."/>
        </authorList>
    </citation>
    <scope>NUCLEOTIDE SEQUENCE [LARGE SCALE GENOMIC DNA]</scope>
    <source>
        <strain evidence="1 2">JCM 14978</strain>
    </source>
</reference>
<proteinExistence type="predicted"/>
<dbReference type="OrthoDB" id="110773at2157"/>
<dbReference type="RefSeq" id="WP_008850026.1">
    <property type="nucleotide sequence ID" value="NZ_AOJH01000103.1"/>
</dbReference>
<dbReference type="EMBL" id="AOJH01000103">
    <property type="protein sequence ID" value="EMA57010.1"/>
    <property type="molecule type" value="Genomic_DNA"/>
</dbReference>
<evidence type="ECO:0000313" key="1">
    <source>
        <dbReference type="EMBL" id="EMA57010.1"/>
    </source>
</evidence>
<accession>M0NK33</accession>
<gene>
    <name evidence="1" type="ORF">C468_16894</name>
</gene>
<sequence>MAVLDVHFSMKQPPDNQIGWQVLTRNLEQLNTVVANKRYDWDALRHELGDDSVRPVIIDREIYPLDKAHTARHDEDTYHHRPHVEESVTAKSAMIVKCPNSAAWLMRNKI</sequence>
<name>M0NK33_9EURY</name>
<dbReference type="AlphaFoldDB" id="M0NK33"/>
<dbReference type="Proteomes" id="UP000011546">
    <property type="component" value="Unassembled WGS sequence"/>
</dbReference>
<keyword evidence="2" id="KW-1185">Reference proteome</keyword>
<protein>
    <submittedName>
        <fullName evidence="1">Transposase IS4 family protein</fullName>
    </submittedName>
</protein>